<protein>
    <submittedName>
        <fullName evidence="1">4935_t:CDS:1</fullName>
    </submittedName>
</protein>
<accession>A0A9N9EPY1</accession>
<proteinExistence type="predicted"/>
<dbReference type="OrthoDB" id="10455359at2759"/>
<evidence type="ECO:0000313" key="2">
    <source>
        <dbReference type="Proteomes" id="UP000789759"/>
    </source>
</evidence>
<keyword evidence="2" id="KW-1185">Reference proteome</keyword>
<name>A0A9N9EPY1_9GLOM</name>
<reference evidence="1" key="1">
    <citation type="submission" date="2021-06" db="EMBL/GenBank/DDBJ databases">
        <authorList>
            <person name="Kallberg Y."/>
            <person name="Tangrot J."/>
            <person name="Rosling A."/>
        </authorList>
    </citation>
    <scope>NUCLEOTIDE SEQUENCE</scope>
    <source>
        <strain evidence="1">FL966</strain>
    </source>
</reference>
<evidence type="ECO:0000313" key="1">
    <source>
        <dbReference type="EMBL" id="CAG8685204.1"/>
    </source>
</evidence>
<sequence length="118" mass="13619">MLSLSTLLIQDDLPSAMKLKFALYWVHLNESSTILGLFDPRNKLSTYDVNEHEHAISKLHEMYENYKPVEENNLLVLPATKSTCDLFRNLTNCRQVNKNQCEITTYLSESETEAEPLL</sequence>
<comment type="caution">
    <text evidence="1">The sequence shown here is derived from an EMBL/GenBank/DDBJ whole genome shotgun (WGS) entry which is preliminary data.</text>
</comment>
<dbReference type="Proteomes" id="UP000789759">
    <property type="component" value="Unassembled WGS sequence"/>
</dbReference>
<organism evidence="1 2">
    <name type="scientific">Cetraspora pellucida</name>
    <dbReference type="NCBI Taxonomy" id="1433469"/>
    <lineage>
        <taxon>Eukaryota</taxon>
        <taxon>Fungi</taxon>
        <taxon>Fungi incertae sedis</taxon>
        <taxon>Mucoromycota</taxon>
        <taxon>Glomeromycotina</taxon>
        <taxon>Glomeromycetes</taxon>
        <taxon>Diversisporales</taxon>
        <taxon>Gigasporaceae</taxon>
        <taxon>Cetraspora</taxon>
    </lineage>
</organism>
<dbReference type="EMBL" id="CAJVQA010009460">
    <property type="protein sequence ID" value="CAG8685204.1"/>
    <property type="molecule type" value="Genomic_DNA"/>
</dbReference>
<dbReference type="AlphaFoldDB" id="A0A9N9EPY1"/>
<gene>
    <name evidence="1" type="ORF">CPELLU_LOCUS11026</name>
</gene>